<evidence type="ECO:0000313" key="10">
    <source>
        <dbReference type="EMBL" id="KAK0507266.1"/>
    </source>
</evidence>
<dbReference type="EMBL" id="JAFEKC020000024">
    <property type="protein sequence ID" value="KAK0507266.1"/>
    <property type="molecule type" value="Genomic_DNA"/>
</dbReference>
<feature type="region of interest" description="Disordered" evidence="8">
    <location>
        <begin position="44"/>
        <end position="63"/>
    </location>
</feature>
<dbReference type="InterPro" id="IPR006639">
    <property type="entry name" value="Preselin/SPP"/>
</dbReference>
<name>A0AA39U3X9_9LECA</name>
<dbReference type="GO" id="GO:0033619">
    <property type="term" value="P:membrane protein proteolysis"/>
    <property type="evidence" value="ECO:0007669"/>
    <property type="project" value="TreeGrafter"/>
</dbReference>
<evidence type="ECO:0000256" key="5">
    <source>
        <dbReference type="ARBA" id="ARBA00022824"/>
    </source>
</evidence>
<feature type="transmembrane region" description="Helical" evidence="9">
    <location>
        <begin position="221"/>
        <end position="239"/>
    </location>
</feature>
<dbReference type="Pfam" id="PF04258">
    <property type="entry name" value="Peptidase_A22B"/>
    <property type="match status" value="1"/>
</dbReference>
<feature type="transmembrane region" description="Helical" evidence="9">
    <location>
        <begin position="84"/>
        <end position="102"/>
    </location>
</feature>
<dbReference type="GO" id="GO:0098553">
    <property type="term" value="C:lumenal side of endoplasmic reticulum membrane"/>
    <property type="evidence" value="ECO:0007669"/>
    <property type="project" value="TreeGrafter"/>
</dbReference>
<feature type="transmembrane region" description="Helical" evidence="9">
    <location>
        <begin position="12"/>
        <end position="37"/>
    </location>
</feature>
<feature type="transmembrane region" description="Helical" evidence="9">
    <location>
        <begin position="450"/>
        <end position="468"/>
    </location>
</feature>
<proteinExistence type="inferred from homology"/>
<dbReference type="GO" id="GO:0098554">
    <property type="term" value="C:cytoplasmic side of endoplasmic reticulum membrane"/>
    <property type="evidence" value="ECO:0007669"/>
    <property type="project" value="TreeGrafter"/>
</dbReference>
<dbReference type="GO" id="GO:0006465">
    <property type="term" value="P:signal peptide processing"/>
    <property type="evidence" value="ECO:0007669"/>
    <property type="project" value="TreeGrafter"/>
</dbReference>
<keyword evidence="4" id="KW-0378">Hydrolase</keyword>
<dbReference type="SMART" id="SM00730">
    <property type="entry name" value="PSN"/>
    <property type="match status" value="1"/>
</dbReference>
<dbReference type="InterPro" id="IPR007369">
    <property type="entry name" value="Peptidase_A22B_SPP"/>
</dbReference>
<keyword evidence="7 9" id="KW-0472">Membrane</keyword>
<evidence type="ECO:0000256" key="4">
    <source>
        <dbReference type="ARBA" id="ARBA00022801"/>
    </source>
</evidence>
<feature type="compositionally biased region" description="Basic and acidic residues" evidence="8">
    <location>
        <begin position="511"/>
        <end position="524"/>
    </location>
</feature>
<comment type="subcellular location">
    <subcellularLocation>
        <location evidence="1">Endoplasmic reticulum membrane</location>
        <topology evidence="1">Multi-pass membrane protein</topology>
    </subcellularLocation>
</comment>
<accession>A0AA39U3X9</accession>
<dbReference type="Proteomes" id="UP001166286">
    <property type="component" value="Unassembled WGS sequence"/>
</dbReference>
<dbReference type="PANTHER" id="PTHR12174:SF23">
    <property type="entry name" value="MINOR HISTOCOMPATIBILITY ANTIGEN H13"/>
    <property type="match status" value="1"/>
</dbReference>
<evidence type="ECO:0000256" key="8">
    <source>
        <dbReference type="SAM" id="MobiDB-lite"/>
    </source>
</evidence>
<evidence type="ECO:0008006" key="12">
    <source>
        <dbReference type="Google" id="ProtNLM"/>
    </source>
</evidence>
<evidence type="ECO:0000256" key="1">
    <source>
        <dbReference type="ARBA" id="ARBA00004477"/>
    </source>
</evidence>
<sequence>MDRLSDFLQAVGYHAVIVQPLLPMYLHITLSALLPLYTGAHASLSRPSSAAKPTKRKKRIGDDEVDDVEEEGDRMMEGLSPMDAIILPLFAGTTLAGLYYLIKWLEDPALLNKILNWYFSIFGLLSLARFLTDAWGTLTSFIFPNTYGSKGNYWRIDSKLRKAKLLSPPYEERRSPLPGLLASVSLPARVRNHLWAERELPLKKLRIRVYVRGLIKTHFKIGPQGFISLLVAIAAQLGYNLMGKPWWLTNILGFSFAYNALQIMSPTTAWTGTLILMALFIYDIYFVFFTPLMVTVATNIEIPAKLLFPRPMGPHEDQSKQALSMLGLGDIVLPGIIIGYALRFDLYLFYLRKQVRQPENANVLEDSEDANASETRKSDATSEIIKAKWLPATGGWGERFWSSYQNDEVPEALQGVVFPKTYFYATITGYTIGMIITLGILQVYSHAQPALLYLVPGTLGALWGTALIKGDIKTLWGYSEAEEEIEGAASKKGNKDLKKTRQWTTLMGAVKHYEPPQGPDRELAQGELSNSQPREPTKVGANDEDQGHKDSVGGQGFSRDRNSELIFISVNLPGTPSETTHQEESAHQERSAHQYNPGGKPGRETRSKRKRKWSNVGSNNHDLGETY</sequence>
<keyword evidence="6 9" id="KW-1133">Transmembrane helix</keyword>
<feature type="transmembrane region" description="Helical" evidence="9">
    <location>
        <begin position="322"/>
        <end position="342"/>
    </location>
</feature>
<dbReference type="PANTHER" id="PTHR12174">
    <property type="entry name" value="SIGNAL PEPTIDE PEPTIDASE"/>
    <property type="match status" value="1"/>
</dbReference>
<evidence type="ECO:0000256" key="3">
    <source>
        <dbReference type="ARBA" id="ARBA00022692"/>
    </source>
</evidence>
<keyword evidence="11" id="KW-1185">Reference proteome</keyword>
<organism evidence="10 11">
    <name type="scientific">Cladonia borealis</name>
    <dbReference type="NCBI Taxonomy" id="184061"/>
    <lineage>
        <taxon>Eukaryota</taxon>
        <taxon>Fungi</taxon>
        <taxon>Dikarya</taxon>
        <taxon>Ascomycota</taxon>
        <taxon>Pezizomycotina</taxon>
        <taxon>Lecanoromycetes</taxon>
        <taxon>OSLEUM clade</taxon>
        <taxon>Lecanoromycetidae</taxon>
        <taxon>Lecanorales</taxon>
        <taxon>Lecanorineae</taxon>
        <taxon>Cladoniaceae</taxon>
        <taxon>Cladonia</taxon>
    </lineage>
</organism>
<evidence type="ECO:0000256" key="9">
    <source>
        <dbReference type="SAM" id="Phobius"/>
    </source>
</evidence>
<evidence type="ECO:0000256" key="6">
    <source>
        <dbReference type="ARBA" id="ARBA00022989"/>
    </source>
</evidence>
<feature type="transmembrane region" description="Helical" evidence="9">
    <location>
        <begin position="114"/>
        <end position="132"/>
    </location>
</feature>
<feature type="transmembrane region" description="Helical" evidence="9">
    <location>
        <begin position="422"/>
        <end position="444"/>
    </location>
</feature>
<protein>
    <recommendedName>
        <fullName evidence="12">Intramembrane protease</fullName>
    </recommendedName>
</protein>
<feature type="compositionally biased region" description="Basic and acidic residues" evidence="8">
    <location>
        <begin position="580"/>
        <end position="592"/>
    </location>
</feature>
<dbReference type="AlphaFoldDB" id="A0AA39U3X9"/>
<evidence type="ECO:0000313" key="11">
    <source>
        <dbReference type="Proteomes" id="UP001166286"/>
    </source>
</evidence>
<evidence type="ECO:0000256" key="2">
    <source>
        <dbReference type="ARBA" id="ARBA00006859"/>
    </source>
</evidence>
<comment type="similarity">
    <text evidence="2">Belongs to the peptidase A22B family.</text>
</comment>
<gene>
    <name evidence="10" type="ORF">JMJ35_010304</name>
</gene>
<comment type="caution">
    <text evidence="10">The sequence shown here is derived from an EMBL/GenBank/DDBJ whole genome shotgun (WGS) entry which is preliminary data.</text>
</comment>
<keyword evidence="3 9" id="KW-0812">Transmembrane</keyword>
<dbReference type="GO" id="GO:0042500">
    <property type="term" value="F:aspartic endopeptidase activity, intramembrane cleaving"/>
    <property type="evidence" value="ECO:0007669"/>
    <property type="project" value="InterPro"/>
</dbReference>
<keyword evidence="5" id="KW-0256">Endoplasmic reticulum</keyword>
<evidence type="ECO:0000256" key="7">
    <source>
        <dbReference type="ARBA" id="ARBA00023136"/>
    </source>
</evidence>
<feature type="transmembrane region" description="Helical" evidence="9">
    <location>
        <begin position="273"/>
        <end position="302"/>
    </location>
</feature>
<feature type="region of interest" description="Disordered" evidence="8">
    <location>
        <begin position="511"/>
        <end position="627"/>
    </location>
</feature>
<reference evidence="10" key="1">
    <citation type="submission" date="2023-03" db="EMBL/GenBank/DDBJ databases">
        <title>Complete genome of Cladonia borealis.</title>
        <authorList>
            <person name="Park H."/>
        </authorList>
    </citation>
    <scope>NUCLEOTIDE SEQUENCE</scope>
    <source>
        <strain evidence="10">ANT050790</strain>
    </source>
</reference>